<protein>
    <submittedName>
        <fullName evidence="1">Uncharacterized protein</fullName>
    </submittedName>
</protein>
<reference evidence="1 2" key="1">
    <citation type="journal article" date="2023" name="Commun. Biol.">
        <title>Genome analysis of Parmales, the sister group of diatoms, reveals the evolutionary specialization of diatoms from phago-mixotrophs to photoautotrophs.</title>
        <authorList>
            <person name="Ban H."/>
            <person name="Sato S."/>
            <person name="Yoshikawa S."/>
            <person name="Yamada K."/>
            <person name="Nakamura Y."/>
            <person name="Ichinomiya M."/>
            <person name="Sato N."/>
            <person name="Blanc-Mathieu R."/>
            <person name="Endo H."/>
            <person name="Kuwata A."/>
            <person name="Ogata H."/>
        </authorList>
    </citation>
    <scope>NUCLEOTIDE SEQUENCE [LARGE SCALE GENOMIC DNA]</scope>
</reference>
<dbReference type="Proteomes" id="UP001165060">
    <property type="component" value="Unassembled WGS sequence"/>
</dbReference>
<accession>A0ABQ6NBF7</accession>
<gene>
    <name evidence="1" type="ORF">TeGR_g8295</name>
</gene>
<proteinExistence type="predicted"/>
<name>A0ABQ6NBF7_9STRA</name>
<comment type="caution">
    <text evidence="1">The sequence shown here is derived from an EMBL/GenBank/DDBJ whole genome shotgun (WGS) entry which is preliminary data.</text>
</comment>
<evidence type="ECO:0000313" key="2">
    <source>
        <dbReference type="Proteomes" id="UP001165060"/>
    </source>
</evidence>
<evidence type="ECO:0000313" key="1">
    <source>
        <dbReference type="EMBL" id="GMI54442.1"/>
    </source>
</evidence>
<organism evidence="1 2">
    <name type="scientific">Tetraparma gracilis</name>
    <dbReference type="NCBI Taxonomy" id="2962635"/>
    <lineage>
        <taxon>Eukaryota</taxon>
        <taxon>Sar</taxon>
        <taxon>Stramenopiles</taxon>
        <taxon>Ochrophyta</taxon>
        <taxon>Bolidophyceae</taxon>
        <taxon>Parmales</taxon>
        <taxon>Triparmaceae</taxon>
        <taxon>Tetraparma</taxon>
    </lineage>
</organism>
<feature type="non-terminal residue" evidence="1">
    <location>
        <position position="1"/>
    </location>
</feature>
<keyword evidence="2" id="KW-1185">Reference proteome</keyword>
<dbReference type="EMBL" id="BRYB01006658">
    <property type="protein sequence ID" value="GMI54442.1"/>
    <property type="molecule type" value="Genomic_DNA"/>
</dbReference>
<sequence length="89" mass="9804">YDINECCCFIETSHCPPTPQNPCNFGFFGAMCYCFDVQPSGWKFGCCKSLKDARDSAPVLDAIKRESEVVDAENLATEADGPRKRASAE</sequence>